<evidence type="ECO:0000256" key="1">
    <source>
        <dbReference type="ARBA" id="ARBA00022729"/>
    </source>
</evidence>
<keyword evidence="1 2" id="KW-0732">Signal</keyword>
<dbReference type="PANTHER" id="PTHR35936">
    <property type="entry name" value="MEMBRANE-BOUND LYTIC MUREIN TRANSGLYCOSYLASE F"/>
    <property type="match status" value="1"/>
</dbReference>
<dbReference type="Gene3D" id="3.40.190.10">
    <property type="entry name" value="Periplasmic binding protein-like II"/>
    <property type="match status" value="2"/>
</dbReference>
<accession>A0ABV7QUH7</accession>
<dbReference type="RefSeq" id="WP_377876331.1">
    <property type="nucleotide sequence ID" value="NZ_JBHMAY010000093.1"/>
</dbReference>
<feature type="chain" id="PRO_5045297687" evidence="2">
    <location>
        <begin position="25"/>
        <end position="307"/>
    </location>
</feature>
<feature type="domain" description="Solute-binding protein family 3/N-terminal" evidence="3">
    <location>
        <begin position="64"/>
        <end position="294"/>
    </location>
</feature>
<evidence type="ECO:0000313" key="5">
    <source>
        <dbReference type="Proteomes" id="UP001595764"/>
    </source>
</evidence>
<dbReference type="EMBL" id="JBHRWI010000053">
    <property type="protein sequence ID" value="MFC3515706.1"/>
    <property type="molecule type" value="Genomic_DNA"/>
</dbReference>
<evidence type="ECO:0000259" key="3">
    <source>
        <dbReference type="SMART" id="SM00062"/>
    </source>
</evidence>
<reference evidence="5" key="1">
    <citation type="journal article" date="2019" name="Int. J. Syst. Evol. Microbiol.">
        <title>The Global Catalogue of Microorganisms (GCM) 10K type strain sequencing project: providing services to taxonomists for standard genome sequencing and annotation.</title>
        <authorList>
            <consortium name="The Broad Institute Genomics Platform"/>
            <consortium name="The Broad Institute Genome Sequencing Center for Infectious Disease"/>
            <person name="Wu L."/>
            <person name="Ma J."/>
        </authorList>
    </citation>
    <scope>NUCLEOTIDE SEQUENCE [LARGE SCALE GENOMIC DNA]</scope>
    <source>
        <strain evidence="5">CGMCC 4.7682</strain>
    </source>
</reference>
<evidence type="ECO:0000256" key="2">
    <source>
        <dbReference type="SAM" id="SignalP"/>
    </source>
</evidence>
<dbReference type="PANTHER" id="PTHR35936:SF17">
    <property type="entry name" value="ARGININE-BINDING EXTRACELLULAR PROTEIN ARTP"/>
    <property type="match status" value="1"/>
</dbReference>
<comment type="caution">
    <text evidence="4">The sequence shown here is derived from an EMBL/GenBank/DDBJ whole genome shotgun (WGS) entry which is preliminary data.</text>
</comment>
<dbReference type="CDD" id="cd01004">
    <property type="entry name" value="PBP2_MidA_like"/>
    <property type="match status" value="1"/>
</dbReference>
<name>A0ABV7QUH7_9PSEU</name>
<evidence type="ECO:0000313" key="4">
    <source>
        <dbReference type="EMBL" id="MFC3515706.1"/>
    </source>
</evidence>
<dbReference type="SMART" id="SM00062">
    <property type="entry name" value="PBPb"/>
    <property type="match status" value="1"/>
</dbReference>
<dbReference type="Proteomes" id="UP001595764">
    <property type="component" value="Unassembled WGS sequence"/>
</dbReference>
<dbReference type="InterPro" id="IPR001638">
    <property type="entry name" value="Solute-binding_3/MltF_N"/>
</dbReference>
<feature type="signal peptide" evidence="2">
    <location>
        <begin position="1"/>
        <end position="24"/>
    </location>
</feature>
<protein>
    <submittedName>
        <fullName evidence="4">ABC transporter substrate-binding protein</fullName>
    </submittedName>
</protein>
<sequence length="307" mass="32344">MRHRTRGRVAAAACAALVALSGCAAPQEPAPEGVPKKGAGAEAAVQADAGLSALVPQRYRDKKTITVATSASVPPLAFVNSGNNNEITGVVVDLTKAWTALLGLDVQVVRTEGGNVMPGVLSGRFDAVMSVGDFKSRQPTMDFVDFLRGGTALMVRSGNPHGVKGIDDLCGRSLAIGRGSIEETDAQRVSKECVGSGKPAVNINAFADGQAMVLALQSDRVETAWNDIAPANYLIKQNPGQFELTGDGVHWLAPYAAGFRKDDTQLRDAAQRALQKLVEDGTYRKILDEWGQGSIAVDRVAVNGSQF</sequence>
<dbReference type="Pfam" id="PF00497">
    <property type="entry name" value="SBP_bac_3"/>
    <property type="match status" value="1"/>
</dbReference>
<organism evidence="4 5">
    <name type="scientific">Amycolatopsis halotolerans</name>
    <dbReference type="NCBI Taxonomy" id="330083"/>
    <lineage>
        <taxon>Bacteria</taxon>
        <taxon>Bacillati</taxon>
        <taxon>Actinomycetota</taxon>
        <taxon>Actinomycetes</taxon>
        <taxon>Pseudonocardiales</taxon>
        <taxon>Pseudonocardiaceae</taxon>
        <taxon>Amycolatopsis</taxon>
    </lineage>
</organism>
<dbReference type="PROSITE" id="PS51257">
    <property type="entry name" value="PROKAR_LIPOPROTEIN"/>
    <property type="match status" value="1"/>
</dbReference>
<gene>
    <name evidence="4" type="ORF">ACFORO_36480</name>
</gene>
<keyword evidence="5" id="KW-1185">Reference proteome</keyword>
<dbReference type="SUPFAM" id="SSF53850">
    <property type="entry name" value="Periplasmic binding protein-like II"/>
    <property type="match status" value="1"/>
</dbReference>
<proteinExistence type="predicted"/>